<dbReference type="EMBL" id="JAHWXP010000001">
    <property type="protein sequence ID" value="MBY8336184.1"/>
    <property type="molecule type" value="Genomic_DNA"/>
</dbReference>
<protein>
    <submittedName>
        <fullName evidence="1">Uncharacterized protein</fullName>
    </submittedName>
</protein>
<proteinExistence type="predicted"/>
<reference evidence="1 2" key="1">
    <citation type="submission" date="2021-07" db="EMBL/GenBank/DDBJ databases">
        <title>Alteriqipengyuania abyssalis NZ-12B nov, sp.nov isolated from deep sea sponge in pacific ocean.</title>
        <authorList>
            <person name="Tareen S."/>
            <person name="Wink J."/>
        </authorList>
    </citation>
    <scope>NUCLEOTIDE SEQUENCE [LARGE SCALE GENOMIC DNA]</scope>
    <source>
        <strain evidence="1 2">NZ-12B</strain>
    </source>
</reference>
<sequence>MTLHTLLATPNLDDIAAIHARLVCAMRYVHLARCEGKYSCRTLAAQIGTPDAVRPFHVFMDEAGRAWPEPIALNRPCQMALSYDEMLLVDLCTAAARNERGVFDELVEDMIGRAGRNSIWTAARRLMSTVVVIVR</sequence>
<evidence type="ECO:0000313" key="2">
    <source>
        <dbReference type="Proteomes" id="UP000759298"/>
    </source>
</evidence>
<comment type="caution">
    <text evidence="1">The sequence shown here is derived from an EMBL/GenBank/DDBJ whole genome shotgun (WGS) entry which is preliminary data.</text>
</comment>
<name>A0ABS7PAU3_9SPHN</name>
<organism evidence="1 2">
    <name type="scientific">Alteriqipengyuania abyssalis</name>
    <dbReference type="NCBI Taxonomy" id="2860200"/>
    <lineage>
        <taxon>Bacteria</taxon>
        <taxon>Pseudomonadati</taxon>
        <taxon>Pseudomonadota</taxon>
        <taxon>Alphaproteobacteria</taxon>
        <taxon>Sphingomonadales</taxon>
        <taxon>Erythrobacteraceae</taxon>
        <taxon>Alteriqipengyuania</taxon>
    </lineage>
</organism>
<keyword evidence="2" id="KW-1185">Reference proteome</keyword>
<evidence type="ECO:0000313" key="1">
    <source>
        <dbReference type="EMBL" id="MBY8336184.1"/>
    </source>
</evidence>
<dbReference type="RefSeq" id="WP_222823878.1">
    <property type="nucleotide sequence ID" value="NZ_JAHWXP010000001.1"/>
</dbReference>
<dbReference type="Proteomes" id="UP000759298">
    <property type="component" value="Unassembled WGS sequence"/>
</dbReference>
<accession>A0ABS7PAU3</accession>
<gene>
    <name evidence="1" type="ORF">KYN89_03920</name>
</gene>